<protein>
    <submittedName>
        <fullName evidence="2">Uncharacterized protein</fullName>
    </submittedName>
</protein>
<organism evidence="2 3">
    <name type="scientific">Austropuccinia psidii MF-1</name>
    <dbReference type="NCBI Taxonomy" id="1389203"/>
    <lineage>
        <taxon>Eukaryota</taxon>
        <taxon>Fungi</taxon>
        <taxon>Dikarya</taxon>
        <taxon>Basidiomycota</taxon>
        <taxon>Pucciniomycotina</taxon>
        <taxon>Pucciniomycetes</taxon>
        <taxon>Pucciniales</taxon>
        <taxon>Sphaerophragmiaceae</taxon>
        <taxon>Austropuccinia</taxon>
    </lineage>
</organism>
<evidence type="ECO:0000313" key="3">
    <source>
        <dbReference type="Proteomes" id="UP000765509"/>
    </source>
</evidence>
<comment type="caution">
    <text evidence="2">The sequence shown here is derived from an EMBL/GenBank/DDBJ whole genome shotgun (WGS) entry which is preliminary data.</text>
</comment>
<dbReference type="Proteomes" id="UP000765509">
    <property type="component" value="Unassembled WGS sequence"/>
</dbReference>
<keyword evidence="3" id="KW-1185">Reference proteome</keyword>
<feature type="region of interest" description="Disordered" evidence="1">
    <location>
        <begin position="146"/>
        <end position="166"/>
    </location>
</feature>
<evidence type="ECO:0000313" key="2">
    <source>
        <dbReference type="EMBL" id="MBW0570692.1"/>
    </source>
</evidence>
<evidence type="ECO:0000256" key="1">
    <source>
        <dbReference type="SAM" id="MobiDB-lite"/>
    </source>
</evidence>
<dbReference type="AlphaFoldDB" id="A0A9Q3JZQ6"/>
<dbReference type="EMBL" id="AVOT02086709">
    <property type="protein sequence ID" value="MBW0570692.1"/>
    <property type="molecule type" value="Genomic_DNA"/>
</dbReference>
<reference evidence="2" key="1">
    <citation type="submission" date="2021-03" db="EMBL/GenBank/DDBJ databases">
        <title>Draft genome sequence of rust myrtle Austropuccinia psidii MF-1, a brazilian biotype.</title>
        <authorList>
            <person name="Quecine M.C."/>
            <person name="Pachon D.M.R."/>
            <person name="Bonatelli M.L."/>
            <person name="Correr F.H."/>
            <person name="Franceschini L.M."/>
            <person name="Leite T.F."/>
            <person name="Margarido G.R.A."/>
            <person name="Almeida C.A."/>
            <person name="Ferrarezi J.A."/>
            <person name="Labate C.A."/>
        </authorList>
    </citation>
    <scope>NUCLEOTIDE SEQUENCE</scope>
    <source>
        <strain evidence="2">MF-1</strain>
    </source>
</reference>
<sequence length="166" mass="17931">MTPRRYSSMCLCMCQHCSTQKHSSAEGDRQGFAFKPLQYKQHIKKLKSTIAPKSLPKIPTSASGSECPQILLDQIFPADSSKLTQSTFSTPAGLNLIAQKPYIGSQSLSPHDLGMIISAVLSLRYNIPCRASCILNPSLNLPIKSSISSSGGPPPVPSLNISNWSQ</sequence>
<gene>
    <name evidence="2" type="ORF">O181_110407</name>
</gene>
<proteinExistence type="predicted"/>
<accession>A0A9Q3JZQ6</accession>
<name>A0A9Q3JZQ6_9BASI</name>